<feature type="compositionally biased region" description="Basic and acidic residues" evidence="1">
    <location>
        <begin position="63"/>
        <end position="82"/>
    </location>
</feature>
<gene>
    <name evidence="3" type="ORF">BBJ29_007271</name>
    <name evidence="2" type="ORF">BBP00_00003673</name>
</gene>
<organism evidence="2 4">
    <name type="scientific">Phytophthora kernoviae</name>
    <dbReference type="NCBI Taxonomy" id="325452"/>
    <lineage>
        <taxon>Eukaryota</taxon>
        <taxon>Sar</taxon>
        <taxon>Stramenopiles</taxon>
        <taxon>Oomycota</taxon>
        <taxon>Peronosporomycetes</taxon>
        <taxon>Peronosporales</taxon>
        <taxon>Peronosporaceae</taxon>
        <taxon>Phytophthora</taxon>
    </lineage>
</organism>
<feature type="region of interest" description="Disordered" evidence="1">
    <location>
        <begin position="1"/>
        <end position="21"/>
    </location>
</feature>
<proteinExistence type="predicted"/>
<dbReference type="EMBL" id="MBDO02000081">
    <property type="protein sequence ID" value="RLN64055.1"/>
    <property type="molecule type" value="Genomic_DNA"/>
</dbReference>
<dbReference type="Proteomes" id="UP000277300">
    <property type="component" value="Unassembled WGS sequence"/>
</dbReference>
<name>A0A3F2RVL0_9STRA</name>
<reference evidence="4 5" key="1">
    <citation type="submission" date="2018-07" db="EMBL/GenBank/DDBJ databases">
        <title>Genome sequencing of oomycete isolates from Chile give support for New Zealand origin for Phytophthora kernoviae and make available the first Nothophytophthora sp. genome.</title>
        <authorList>
            <person name="Studholme D.J."/>
            <person name="Sanfuentes E."/>
            <person name="Panda P."/>
            <person name="Hill R."/>
            <person name="Sambles C."/>
            <person name="Grant M."/>
            <person name="Williams N.M."/>
            <person name="Mcdougal R.L."/>
        </authorList>
    </citation>
    <scope>NUCLEOTIDE SEQUENCE [LARGE SCALE GENOMIC DNA]</scope>
    <source>
        <strain evidence="2">Chile6</strain>
        <strain evidence="3">Chile7</strain>
    </source>
</reference>
<protein>
    <submittedName>
        <fullName evidence="2">Uncharacterized protein</fullName>
    </submittedName>
</protein>
<dbReference type="Proteomes" id="UP000284657">
    <property type="component" value="Unassembled WGS sequence"/>
</dbReference>
<evidence type="ECO:0000313" key="5">
    <source>
        <dbReference type="Proteomes" id="UP000284657"/>
    </source>
</evidence>
<evidence type="ECO:0000313" key="4">
    <source>
        <dbReference type="Proteomes" id="UP000277300"/>
    </source>
</evidence>
<evidence type="ECO:0000313" key="3">
    <source>
        <dbReference type="EMBL" id="RLN67258.1"/>
    </source>
</evidence>
<evidence type="ECO:0000256" key="1">
    <source>
        <dbReference type="SAM" id="MobiDB-lite"/>
    </source>
</evidence>
<dbReference type="OrthoDB" id="10257153at2759"/>
<dbReference type="AlphaFoldDB" id="A0A3F2RVL0"/>
<evidence type="ECO:0000313" key="2">
    <source>
        <dbReference type="EMBL" id="RLN64055.1"/>
    </source>
</evidence>
<dbReference type="EMBL" id="MBAD02000469">
    <property type="protein sequence ID" value="RLN67258.1"/>
    <property type="molecule type" value="Genomic_DNA"/>
</dbReference>
<accession>A0A3F2RVL0</accession>
<sequence length="223" mass="24688">MRRPWSFHSVTLVSGTSDEETAAKKELLARLTADTTLGEWEKKCSYRLVGRADLQELVRVTHEEQKEAKRREEKAQEEKEGEQSDPVEGAVDAGEAVEEQEKVVITPALLALAFQRLVSQDKRDFMGFRHTNAAVEVDEGTGTQAGQMKPRIVEEEAVGSSKQIREQTPARVYLLLDYPASLVEINALLRLGEIGYASQVTDSPGSLPLLPLIDGVQGKWGND</sequence>
<feature type="region of interest" description="Disordered" evidence="1">
    <location>
        <begin position="63"/>
        <end position="90"/>
    </location>
</feature>
<comment type="caution">
    <text evidence="2">The sequence shown here is derived from an EMBL/GenBank/DDBJ whole genome shotgun (WGS) entry which is preliminary data.</text>
</comment>